<organism evidence="2 3">
    <name type="scientific">Hyaloscypha variabilis (strain UAMH 11265 / GT02V1 / F)</name>
    <name type="common">Meliniomyces variabilis</name>
    <dbReference type="NCBI Taxonomy" id="1149755"/>
    <lineage>
        <taxon>Eukaryota</taxon>
        <taxon>Fungi</taxon>
        <taxon>Dikarya</taxon>
        <taxon>Ascomycota</taxon>
        <taxon>Pezizomycotina</taxon>
        <taxon>Leotiomycetes</taxon>
        <taxon>Helotiales</taxon>
        <taxon>Hyaloscyphaceae</taxon>
        <taxon>Hyaloscypha</taxon>
        <taxon>Hyaloscypha variabilis</taxon>
    </lineage>
</organism>
<evidence type="ECO:0000313" key="2">
    <source>
        <dbReference type="EMBL" id="PMD46752.1"/>
    </source>
</evidence>
<gene>
    <name evidence="2" type="ORF">L207DRAFT_629249</name>
</gene>
<keyword evidence="3" id="KW-1185">Reference proteome</keyword>
<proteinExistence type="predicted"/>
<feature type="domain" description="BTB" evidence="1">
    <location>
        <begin position="72"/>
        <end position="129"/>
    </location>
</feature>
<protein>
    <recommendedName>
        <fullName evidence="1">BTB domain-containing protein</fullName>
    </recommendedName>
</protein>
<dbReference type="AlphaFoldDB" id="A0A2J6S7L1"/>
<dbReference type="Pfam" id="PF00651">
    <property type="entry name" value="BTB"/>
    <property type="match status" value="1"/>
</dbReference>
<evidence type="ECO:0000259" key="1">
    <source>
        <dbReference type="Pfam" id="PF00651"/>
    </source>
</evidence>
<dbReference type="InterPro" id="IPR000210">
    <property type="entry name" value="BTB/POZ_dom"/>
</dbReference>
<dbReference type="EMBL" id="KZ613939">
    <property type="protein sequence ID" value="PMD46752.1"/>
    <property type="molecule type" value="Genomic_DNA"/>
</dbReference>
<dbReference type="Proteomes" id="UP000235786">
    <property type="component" value="Unassembled WGS sequence"/>
</dbReference>
<reference evidence="2 3" key="1">
    <citation type="submission" date="2016-04" db="EMBL/GenBank/DDBJ databases">
        <title>A degradative enzymes factory behind the ericoid mycorrhizal symbiosis.</title>
        <authorList>
            <consortium name="DOE Joint Genome Institute"/>
            <person name="Martino E."/>
            <person name="Morin E."/>
            <person name="Grelet G."/>
            <person name="Kuo A."/>
            <person name="Kohler A."/>
            <person name="Daghino S."/>
            <person name="Barry K."/>
            <person name="Choi C."/>
            <person name="Cichocki N."/>
            <person name="Clum A."/>
            <person name="Copeland A."/>
            <person name="Hainaut M."/>
            <person name="Haridas S."/>
            <person name="Labutti K."/>
            <person name="Lindquist E."/>
            <person name="Lipzen A."/>
            <person name="Khouja H.-R."/>
            <person name="Murat C."/>
            <person name="Ohm R."/>
            <person name="Olson A."/>
            <person name="Spatafora J."/>
            <person name="Veneault-Fourrey C."/>
            <person name="Henrissat B."/>
            <person name="Grigoriev I."/>
            <person name="Martin F."/>
            <person name="Perotto S."/>
        </authorList>
    </citation>
    <scope>NUCLEOTIDE SEQUENCE [LARGE SCALE GENOMIC DNA]</scope>
    <source>
        <strain evidence="2 3">F</strain>
    </source>
</reference>
<evidence type="ECO:0000313" key="3">
    <source>
        <dbReference type="Proteomes" id="UP000235786"/>
    </source>
</evidence>
<accession>A0A2J6S7L1</accession>
<dbReference type="OrthoDB" id="1022638at2759"/>
<name>A0A2J6S7L1_HYAVF</name>
<sequence>MPPKKRRVSSISTTPEDDGNRVAPRFICTCDEDYAHTSALECQREQGLIIHRNIVAKTSPWSEKIPISVGANQKTFHVDKTLLSLHSGLFRNKFADLEQLQPDEQKQLSLPTVDPAMFTEFVCWMTHTRLMPFEAEVIHSNTRHFGVNAWLLGRFLEAPGFQNFIIWEDWRVRCYDENAANPWPSVKSVRFVYGLRDQETKIKKFMVDLVASKNPFEKYGEQDPEYGRWSDLFKELPELGLDVARASAKKRSALPWDDARIGDYMEQELDLNQLWEEQILQDRELGEIEEDAQNGCIRSIIELHHINRDKV</sequence>